<keyword evidence="3 6" id="KW-0863">Zinc-finger</keyword>
<dbReference type="FunFam" id="4.10.1000.10:FF:000003">
    <property type="entry name" value="Zinc finger CCCH domain-containing protein"/>
    <property type="match status" value="1"/>
</dbReference>
<reference evidence="9" key="2">
    <citation type="submission" date="2020-10" db="EMBL/GenBank/DDBJ databases">
        <authorList>
            <person name="Cooper E.A."/>
            <person name="Brenton Z.W."/>
            <person name="Flinn B.S."/>
            <person name="Jenkins J."/>
            <person name="Shu S."/>
            <person name="Flowers D."/>
            <person name="Luo F."/>
            <person name="Wang Y."/>
            <person name="Xia P."/>
            <person name="Barry K."/>
            <person name="Daum C."/>
            <person name="Lipzen A."/>
            <person name="Yoshinaga Y."/>
            <person name="Schmutz J."/>
            <person name="Saski C."/>
            <person name="Vermerris W."/>
            <person name="Kresovich S."/>
        </authorList>
    </citation>
    <scope>NUCLEOTIDE SEQUENCE</scope>
</reference>
<dbReference type="PANTHER" id="PTHR12547:SF167">
    <property type="entry name" value="ZINC FINGER CCCH DOMAIN-CONTAINING PROTEIN 1"/>
    <property type="match status" value="1"/>
</dbReference>
<evidence type="ECO:0000313" key="9">
    <source>
        <dbReference type="EMBL" id="KAG0536304.1"/>
    </source>
</evidence>
<evidence type="ECO:0000256" key="3">
    <source>
        <dbReference type="ARBA" id="ARBA00022771"/>
    </source>
</evidence>
<dbReference type="Gene3D" id="4.10.1000.10">
    <property type="entry name" value="Zinc finger, CCCH-type"/>
    <property type="match status" value="1"/>
</dbReference>
<dbReference type="Gramene" id="EES00215">
    <property type="protein sequence ID" value="EES00215"/>
    <property type="gene ID" value="SORBI_3003G049000"/>
</dbReference>
<feature type="zinc finger region" description="C3H1-type" evidence="6">
    <location>
        <begin position="152"/>
        <end position="175"/>
    </location>
</feature>
<keyword evidence="5" id="KW-0238">DNA-binding</keyword>
<keyword evidence="1 6" id="KW-0479">Metal-binding</keyword>
<feature type="region of interest" description="Disordered" evidence="7">
    <location>
        <begin position="203"/>
        <end position="243"/>
    </location>
</feature>
<evidence type="ECO:0000256" key="5">
    <source>
        <dbReference type="ARBA" id="ARBA00023125"/>
    </source>
</evidence>
<feature type="region of interest" description="Disordered" evidence="7">
    <location>
        <begin position="51"/>
        <end position="71"/>
    </location>
</feature>
<feature type="domain" description="C3H1-type" evidence="8">
    <location>
        <begin position="82"/>
        <end position="109"/>
    </location>
</feature>
<dbReference type="GO" id="GO:0051252">
    <property type="term" value="P:regulation of RNA metabolic process"/>
    <property type="evidence" value="ECO:0007669"/>
    <property type="project" value="UniProtKB-ARBA"/>
</dbReference>
<evidence type="ECO:0000256" key="7">
    <source>
        <dbReference type="SAM" id="MobiDB-lite"/>
    </source>
</evidence>
<keyword evidence="4 6" id="KW-0862">Zinc</keyword>
<dbReference type="Pfam" id="PF00642">
    <property type="entry name" value="zf-CCCH"/>
    <property type="match status" value="2"/>
</dbReference>
<gene>
    <name evidence="9" type="ORF">BDA96_03G052200</name>
</gene>
<dbReference type="InterPro" id="IPR000571">
    <property type="entry name" value="Znf_CCCH"/>
</dbReference>
<dbReference type="KEGG" id="sbi:8078802"/>
<dbReference type="GO" id="GO:0008270">
    <property type="term" value="F:zinc ion binding"/>
    <property type="evidence" value="ECO:0007669"/>
    <property type="project" value="UniProtKB-KW"/>
</dbReference>
<feature type="compositionally biased region" description="Low complexity" evidence="7">
    <location>
        <begin position="203"/>
        <end position="228"/>
    </location>
</feature>
<evidence type="ECO:0000259" key="8">
    <source>
        <dbReference type="PROSITE" id="PS50103"/>
    </source>
</evidence>
<feature type="domain" description="C3H1-type" evidence="8">
    <location>
        <begin position="152"/>
        <end position="175"/>
    </location>
</feature>
<dbReference type="InterPro" id="IPR036855">
    <property type="entry name" value="Znf_CCCH_sf"/>
</dbReference>
<name>A0A921ULV8_SORBI</name>
<comment type="caution">
    <text evidence="9">The sequence shown here is derived from an EMBL/GenBank/DDBJ whole genome shotgun (WGS) entry which is preliminary data.</text>
</comment>
<sequence length="267" mass="28285">MESEGNAAAAGAGAGAGAGNWEAPNGVIVLPAGSAAPRFLQQEPHYLRRKREMEREQQDAEAAGADPGVLGLDLRQPPEKVYYKTRLCEKFEAGKCAYEDGCTFAHGFDELRPPLPVPTALIRRRSPLRPRSSSPGGAAADGSQVSGGYLRVCFEFRDTGACHRGDRCAFAHASVAADMPFPGGPRSVEHALRNASPYVKAYSSPGSAASAHRSSSTTSSFAPSSTRAVPSIPADAAGEGRRRKVTRLELLSRKKTSGIYGDWPGQE</sequence>
<dbReference type="GO" id="GO:0010468">
    <property type="term" value="P:regulation of gene expression"/>
    <property type="evidence" value="ECO:0007669"/>
    <property type="project" value="UniProtKB-ARBA"/>
</dbReference>
<dbReference type="EMBL" id="CM027682">
    <property type="protein sequence ID" value="KAG0536304.1"/>
    <property type="molecule type" value="Genomic_DNA"/>
</dbReference>
<dbReference type="SMART" id="SM00356">
    <property type="entry name" value="ZnF_C3H1"/>
    <property type="match status" value="2"/>
</dbReference>
<dbReference type="GO" id="GO:0003677">
    <property type="term" value="F:DNA binding"/>
    <property type="evidence" value="ECO:0007669"/>
    <property type="project" value="UniProtKB-KW"/>
</dbReference>
<keyword evidence="2" id="KW-0677">Repeat</keyword>
<dbReference type="PANTHER" id="PTHR12547">
    <property type="entry name" value="CCCH ZINC FINGER/TIS11-RELATED"/>
    <property type="match status" value="1"/>
</dbReference>
<dbReference type="AlphaFoldDB" id="A0A921ULV8"/>
<dbReference type="OMA" id="CTYAHAT"/>
<evidence type="ECO:0000256" key="2">
    <source>
        <dbReference type="ARBA" id="ARBA00022737"/>
    </source>
</evidence>
<evidence type="ECO:0000256" key="6">
    <source>
        <dbReference type="PROSITE-ProRule" id="PRU00723"/>
    </source>
</evidence>
<dbReference type="PROSITE" id="PS50103">
    <property type="entry name" value="ZF_C3H1"/>
    <property type="match status" value="2"/>
</dbReference>
<dbReference type="Proteomes" id="UP000807115">
    <property type="component" value="Chromosome 3"/>
</dbReference>
<evidence type="ECO:0000313" key="10">
    <source>
        <dbReference type="Proteomes" id="UP000807115"/>
    </source>
</evidence>
<evidence type="ECO:0000256" key="1">
    <source>
        <dbReference type="ARBA" id="ARBA00022723"/>
    </source>
</evidence>
<dbReference type="OrthoDB" id="410307at2759"/>
<protein>
    <recommendedName>
        <fullName evidence="8">C3H1-type domain-containing protein</fullName>
    </recommendedName>
</protein>
<evidence type="ECO:0000256" key="4">
    <source>
        <dbReference type="ARBA" id="ARBA00022833"/>
    </source>
</evidence>
<organism evidence="9 10">
    <name type="scientific">Sorghum bicolor</name>
    <name type="common">Sorghum</name>
    <name type="synonym">Sorghum vulgare</name>
    <dbReference type="NCBI Taxonomy" id="4558"/>
    <lineage>
        <taxon>Eukaryota</taxon>
        <taxon>Viridiplantae</taxon>
        <taxon>Streptophyta</taxon>
        <taxon>Embryophyta</taxon>
        <taxon>Tracheophyta</taxon>
        <taxon>Spermatophyta</taxon>
        <taxon>Magnoliopsida</taxon>
        <taxon>Liliopsida</taxon>
        <taxon>Poales</taxon>
        <taxon>Poaceae</taxon>
        <taxon>PACMAD clade</taxon>
        <taxon>Panicoideae</taxon>
        <taxon>Andropogonodae</taxon>
        <taxon>Andropogoneae</taxon>
        <taxon>Sorghinae</taxon>
        <taxon>Sorghum</taxon>
    </lineage>
</organism>
<dbReference type="GO" id="GO:0003729">
    <property type="term" value="F:mRNA binding"/>
    <property type="evidence" value="ECO:0007669"/>
    <property type="project" value="InterPro"/>
</dbReference>
<dbReference type="SUPFAM" id="SSF90229">
    <property type="entry name" value="CCCH zinc finger"/>
    <property type="match status" value="2"/>
</dbReference>
<accession>A0A921ULV8</accession>
<reference evidence="9" key="1">
    <citation type="journal article" date="2019" name="BMC Genomics">
        <title>A new reference genome for Sorghum bicolor reveals high levels of sequence similarity between sweet and grain genotypes: implications for the genetics of sugar metabolism.</title>
        <authorList>
            <person name="Cooper E.A."/>
            <person name="Brenton Z.W."/>
            <person name="Flinn B.S."/>
            <person name="Jenkins J."/>
            <person name="Shu S."/>
            <person name="Flowers D."/>
            <person name="Luo F."/>
            <person name="Wang Y."/>
            <person name="Xia P."/>
            <person name="Barry K."/>
            <person name="Daum C."/>
            <person name="Lipzen A."/>
            <person name="Yoshinaga Y."/>
            <person name="Schmutz J."/>
            <person name="Saski C."/>
            <person name="Vermerris W."/>
            <person name="Kresovich S."/>
        </authorList>
    </citation>
    <scope>NUCLEOTIDE SEQUENCE</scope>
</reference>
<proteinExistence type="predicted"/>
<feature type="zinc finger region" description="C3H1-type" evidence="6">
    <location>
        <begin position="82"/>
        <end position="109"/>
    </location>
</feature>
<dbReference type="InterPro" id="IPR045877">
    <property type="entry name" value="ZFP36-like"/>
</dbReference>